<evidence type="ECO:0000313" key="4">
    <source>
        <dbReference type="Proteomes" id="UP000662747"/>
    </source>
</evidence>
<sequence length="695" mass="74349">MKALSLLLALVPVLSASAQMSGHEVALLLDNSCSMGVESRDERTGARIPPNDPERAAVLGTLLVEGLARGSADRVSVIAFGDDANAPPLPALTADQIRALPYSKGTFFKRPLEEAGRRLRESSLPRKLFLFFTDGAPQDLSDPRDGVTALGLGSTPNVETLVIGLYGSDEARQVGEAFLQPLTHGPQDLVFVQRPREVVGAFTRGYARVLGSRPETGTLSPSGTKTFDVGRYVVEVLVATASAEPGDAYSATLTGPQGAVPAQASGDNGCPPHLRYANAPRLCQPPHRHYQVFRAANNPDAPSRWTLALPQAPGDVDYGLILRYDLVATLAVPPTTRVGEPVQLDARLLFRGKTFDDEAFFGADGFAAVAHVEGKDVPLRHAGGGRFVADWIPSEPSLDGSPTPVQVTFRNAWMEQTARQAVQVEGFLDLSLVPNPAALDFGAWRGERGATRRCQVIDLSRSTNADRVPITCSPKGSVEGGTLTCEPVPGSEADLGGGRKGQPLRYEVCFEARGCCQDLAPSDMGATFQGTHAHYAASAVTVPARVRVEATGWLRCWWPWLATAAGILFAIWLVLGFVRPHDFDAATCVYVAGSEAGLRRASAQVLRELPGGLRGFYRNARMCLTAGGDFTRTPRAAAVTLEAGPAGTTRFVNAGGLERKVQRTGRWEPVPPEELAAGFTPHVVYRVGNLYLKWS</sequence>
<organism evidence="3 4">
    <name type="scientific">Pyxidicoccus parkwayensis</name>
    <dbReference type="NCBI Taxonomy" id="2813578"/>
    <lineage>
        <taxon>Bacteria</taxon>
        <taxon>Pseudomonadati</taxon>
        <taxon>Myxococcota</taxon>
        <taxon>Myxococcia</taxon>
        <taxon>Myxococcales</taxon>
        <taxon>Cystobacterineae</taxon>
        <taxon>Myxococcaceae</taxon>
        <taxon>Pyxidicoccus</taxon>
    </lineage>
</organism>
<name>A0ABX7NQA1_9BACT</name>
<keyword evidence="4" id="KW-1185">Reference proteome</keyword>
<feature type="signal peptide" evidence="2">
    <location>
        <begin position="1"/>
        <end position="18"/>
    </location>
</feature>
<keyword evidence="1" id="KW-0812">Transmembrane</keyword>
<keyword evidence="2" id="KW-0732">Signal</keyword>
<accession>A0ABX7NQA1</accession>
<feature type="chain" id="PRO_5046680376" evidence="2">
    <location>
        <begin position="19"/>
        <end position="695"/>
    </location>
</feature>
<keyword evidence="1" id="KW-0472">Membrane</keyword>
<feature type="transmembrane region" description="Helical" evidence="1">
    <location>
        <begin position="557"/>
        <end position="578"/>
    </location>
</feature>
<dbReference type="EMBL" id="CP071090">
    <property type="protein sequence ID" value="QSQ19576.1"/>
    <property type="molecule type" value="Genomic_DNA"/>
</dbReference>
<dbReference type="CDD" id="cd00198">
    <property type="entry name" value="vWFA"/>
    <property type="match status" value="1"/>
</dbReference>
<dbReference type="RefSeq" id="WP_206721160.1">
    <property type="nucleotide sequence ID" value="NZ_CP071090.1"/>
</dbReference>
<evidence type="ECO:0000256" key="1">
    <source>
        <dbReference type="SAM" id="Phobius"/>
    </source>
</evidence>
<dbReference type="Proteomes" id="UP000662747">
    <property type="component" value="Chromosome"/>
</dbReference>
<protein>
    <submittedName>
        <fullName evidence="3">VWA domain-containing protein</fullName>
    </submittedName>
</protein>
<keyword evidence="1" id="KW-1133">Transmembrane helix</keyword>
<reference evidence="3 4" key="1">
    <citation type="submission" date="2021-02" db="EMBL/GenBank/DDBJ databases">
        <title>De Novo genome assembly of isolated myxobacteria.</title>
        <authorList>
            <person name="Stevens D.C."/>
        </authorList>
    </citation>
    <scope>NUCLEOTIDE SEQUENCE [LARGE SCALE GENOMIC DNA]</scope>
    <source>
        <strain evidence="4">SCPEA02</strain>
    </source>
</reference>
<evidence type="ECO:0000313" key="3">
    <source>
        <dbReference type="EMBL" id="QSQ19576.1"/>
    </source>
</evidence>
<gene>
    <name evidence="3" type="ORF">JY651_30210</name>
</gene>
<proteinExistence type="predicted"/>
<evidence type="ECO:0000256" key="2">
    <source>
        <dbReference type="SAM" id="SignalP"/>
    </source>
</evidence>
<dbReference type="SUPFAM" id="SSF53300">
    <property type="entry name" value="vWA-like"/>
    <property type="match status" value="1"/>
</dbReference>
<dbReference type="InterPro" id="IPR036465">
    <property type="entry name" value="vWFA_dom_sf"/>
</dbReference>
<dbReference type="Gene3D" id="3.40.50.410">
    <property type="entry name" value="von Willebrand factor, type A domain"/>
    <property type="match status" value="1"/>
</dbReference>